<dbReference type="AlphaFoldDB" id="A0AAI8V7I6"/>
<gene>
    <name evidence="1" type="ORF">KHLLAP_LOCUS259</name>
</gene>
<accession>A0AAI8V7I6</accession>
<reference evidence="1" key="1">
    <citation type="submission" date="2023-10" db="EMBL/GenBank/DDBJ databases">
        <authorList>
            <person name="Hackl T."/>
        </authorList>
    </citation>
    <scope>NUCLEOTIDE SEQUENCE</scope>
</reference>
<sequence>MAEIEPRRLLVQDKAGSDKSTLMRFVAHHPTTRSALASWTGSHELVIASHFFWNFGYPAQKP</sequence>
<keyword evidence="2" id="KW-1185">Reference proteome</keyword>
<comment type="caution">
    <text evidence="1">The sequence shown here is derived from an EMBL/GenBank/DDBJ whole genome shotgun (WGS) entry which is preliminary data.</text>
</comment>
<protein>
    <submittedName>
        <fullName evidence="1">Uu.00g026440.m01.CDS01</fullName>
    </submittedName>
</protein>
<proteinExistence type="predicted"/>
<dbReference type="Proteomes" id="UP001295740">
    <property type="component" value="Unassembled WGS sequence"/>
</dbReference>
<name>A0AAI8V7I6_9PEZI</name>
<evidence type="ECO:0000313" key="2">
    <source>
        <dbReference type="Proteomes" id="UP001295740"/>
    </source>
</evidence>
<organism evidence="1 2">
    <name type="scientific">Anthostomella pinea</name>
    <dbReference type="NCBI Taxonomy" id="933095"/>
    <lineage>
        <taxon>Eukaryota</taxon>
        <taxon>Fungi</taxon>
        <taxon>Dikarya</taxon>
        <taxon>Ascomycota</taxon>
        <taxon>Pezizomycotina</taxon>
        <taxon>Sordariomycetes</taxon>
        <taxon>Xylariomycetidae</taxon>
        <taxon>Xylariales</taxon>
        <taxon>Xylariaceae</taxon>
        <taxon>Anthostomella</taxon>
    </lineage>
</organism>
<evidence type="ECO:0000313" key="1">
    <source>
        <dbReference type="EMBL" id="CAJ2499791.1"/>
    </source>
</evidence>
<dbReference type="EMBL" id="CAUWAG010000003">
    <property type="protein sequence ID" value="CAJ2499791.1"/>
    <property type="molecule type" value="Genomic_DNA"/>
</dbReference>